<gene>
    <name evidence="5" type="ORF">Pta02_81090</name>
</gene>
<proteinExistence type="predicted"/>
<keyword evidence="3" id="KW-0804">Transcription</keyword>
<reference evidence="5" key="1">
    <citation type="submission" date="2021-01" db="EMBL/GenBank/DDBJ databases">
        <title>Whole genome shotgun sequence of Planobispora takensis NBRC 109077.</title>
        <authorList>
            <person name="Komaki H."/>
            <person name="Tamura T."/>
        </authorList>
    </citation>
    <scope>NUCLEOTIDE SEQUENCE</scope>
    <source>
        <strain evidence="5">NBRC 109077</strain>
    </source>
</reference>
<evidence type="ECO:0000256" key="2">
    <source>
        <dbReference type="ARBA" id="ARBA00023125"/>
    </source>
</evidence>
<evidence type="ECO:0000313" key="6">
    <source>
        <dbReference type="Proteomes" id="UP000634476"/>
    </source>
</evidence>
<dbReference type="InterPro" id="IPR008920">
    <property type="entry name" value="TF_FadR/GntR_C"/>
</dbReference>
<evidence type="ECO:0000313" key="5">
    <source>
        <dbReference type="EMBL" id="GII06101.1"/>
    </source>
</evidence>
<name>A0A8J3WXN0_9ACTN</name>
<organism evidence="5 6">
    <name type="scientific">Planobispora takensis</name>
    <dbReference type="NCBI Taxonomy" id="1367882"/>
    <lineage>
        <taxon>Bacteria</taxon>
        <taxon>Bacillati</taxon>
        <taxon>Actinomycetota</taxon>
        <taxon>Actinomycetes</taxon>
        <taxon>Streptosporangiales</taxon>
        <taxon>Streptosporangiaceae</taxon>
        <taxon>Planobispora</taxon>
    </lineage>
</organism>
<dbReference type="Proteomes" id="UP000634476">
    <property type="component" value="Unassembled WGS sequence"/>
</dbReference>
<dbReference type="InterPro" id="IPR011711">
    <property type="entry name" value="GntR_C"/>
</dbReference>
<dbReference type="EMBL" id="BOOK01000096">
    <property type="protein sequence ID" value="GII06101.1"/>
    <property type="molecule type" value="Genomic_DNA"/>
</dbReference>
<dbReference type="GO" id="GO:0003677">
    <property type="term" value="F:DNA binding"/>
    <property type="evidence" value="ECO:0007669"/>
    <property type="project" value="UniProtKB-KW"/>
</dbReference>
<accession>A0A8J3WXN0</accession>
<dbReference type="Gene3D" id="1.20.120.530">
    <property type="entry name" value="GntR ligand-binding domain-like"/>
    <property type="match status" value="1"/>
</dbReference>
<evidence type="ECO:0000256" key="3">
    <source>
        <dbReference type="ARBA" id="ARBA00023163"/>
    </source>
</evidence>
<dbReference type="AlphaFoldDB" id="A0A8J3WXN0"/>
<keyword evidence="1" id="KW-0805">Transcription regulation</keyword>
<dbReference type="SUPFAM" id="SSF48008">
    <property type="entry name" value="GntR ligand-binding domain-like"/>
    <property type="match status" value="1"/>
</dbReference>
<dbReference type="Pfam" id="PF07729">
    <property type="entry name" value="FCD"/>
    <property type="match status" value="1"/>
</dbReference>
<keyword evidence="6" id="KW-1185">Reference proteome</keyword>
<evidence type="ECO:0000259" key="4">
    <source>
        <dbReference type="Pfam" id="PF07729"/>
    </source>
</evidence>
<protein>
    <recommendedName>
        <fullName evidence="4">GntR C-terminal domain-containing protein</fullName>
    </recommendedName>
</protein>
<feature type="domain" description="GntR C-terminal" evidence="4">
    <location>
        <begin position="41"/>
        <end position="122"/>
    </location>
</feature>
<evidence type="ECO:0000256" key="1">
    <source>
        <dbReference type="ARBA" id="ARBA00023015"/>
    </source>
</evidence>
<sequence>MEVSQGGRTRVLDWRQNAGLDLAIHLAHAGDILRVESLQRDVLEMRACVGADAARLCAGRGTGADLAAIVEAAARYGAEGEDLVALGAADVAWWRLIIRGSGNVACLLAFNSLVGSALAVGQMPSGHRAEELLDVAALLLLQRHWRSGLAAGSVTA</sequence>
<keyword evidence="2" id="KW-0238">DNA-binding</keyword>
<comment type="caution">
    <text evidence="5">The sequence shown here is derived from an EMBL/GenBank/DDBJ whole genome shotgun (WGS) entry which is preliminary data.</text>
</comment>